<evidence type="ECO:0000313" key="2">
    <source>
        <dbReference type="Proteomes" id="UP001319180"/>
    </source>
</evidence>
<dbReference type="EMBL" id="JAHESC010000008">
    <property type="protein sequence ID" value="MBT1686478.1"/>
    <property type="molecule type" value="Genomic_DNA"/>
</dbReference>
<dbReference type="InterPro" id="IPR038282">
    <property type="entry name" value="DUF2267_sf"/>
</dbReference>
<sequence>MTLDFDKYAFKGNEFLHYLESALENEDRGHAARILRATFRVLRNHLTVEESLQMIAQLPLAIKAVYVDGWSPAKHKRVTTVDDFLTEVWNEAGNSAWRDFDSKGEILECVRAVIQTMQVYVSPEEMEQALGTLPSKLQQILESSEW</sequence>
<dbReference type="Proteomes" id="UP001319180">
    <property type="component" value="Unassembled WGS sequence"/>
</dbReference>
<organism evidence="1 2">
    <name type="scientific">Dawidia soli</name>
    <dbReference type="NCBI Taxonomy" id="2782352"/>
    <lineage>
        <taxon>Bacteria</taxon>
        <taxon>Pseudomonadati</taxon>
        <taxon>Bacteroidota</taxon>
        <taxon>Cytophagia</taxon>
        <taxon>Cytophagales</taxon>
        <taxon>Chryseotaleaceae</taxon>
        <taxon>Dawidia</taxon>
    </lineage>
</organism>
<dbReference type="AlphaFoldDB" id="A0AAP2D6T6"/>
<dbReference type="RefSeq" id="WP_254089714.1">
    <property type="nucleotide sequence ID" value="NZ_JAHESC010000008.1"/>
</dbReference>
<dbReference type="Gene3D" id="1.10.490.110">
    <property type="entry name" value="Uncharacterized conserved protein DUF2267"/>
    <property type="match status" value="1"/>
</dbReference>
<dbReference type="Pfam" id="PF10025">
    <property type="entry name" value="DUF2267"/>
    <property type="match status" value="1"/>
</dbReference>
<dbReference type="InterPro" id="IPR018727">
    <property type="entry name" value="DUF2267"/>
</dbReference>
<name>A0AAP2D6T6_9BACT</name>
<reference evidence="1 2" key="1">
    <citation type="submission" date="2021-05" db="EMBL/GenBank/DDBJ databases">
        <title>A Polyphasic approach of four new species of the genus Ohtaekwangia: Ohtaekwangia histidinii sp. nov., Ohtaekwangia cretensis sp. nov., Ohtaekwangia indiensis sp. nov., Ohtaekwangia reichenbachii sp. nov. from diverse environment.</title>
        <authorList>
            <person name="Octaviana S."/>
        </authorList>
    </citation>
    <scope>NUCLEOTIDE SEQUENCE [LARGE SCALE GENOMIC DNA]</scope>
    <source>
        <strain evidence="1 2">PWU37</strain>
    </source>
</reference>
<gene>
    <name evidence="1" type="ORF">KK078_07930</name>
</gene>
<comment type="caution">
    <text evidence="1">The sequence shown here is derived from an EMBL/GenBank/DDBJ whole genome shotgun (WGS) entry which is preliminary data.</text>
</comment>
<accession>A0AAP2D6T6</accession>
<proteinExistence type="predicted"/>
<keyword evidence="2" id="KW-1185">Reference proteome</keyword>
<protein>
    <submittedName>
        <fullName evidence="1">DUF2267 domain-containing protein</fullName>
    </submittedName>
</protein>
<evidence type="ECO:0000313" key="1">
    <source>
        <dbReference type="EMBL" id="MBT1686478.1"/>
    </source>
</evidence>